<evidence type="ECO:0000256" key="3">
    <source>
        <dbReference type="PROSITE-ProRule" id="PRU00235"/>
    </source>
</evidence>
<dbReference type="OrthoDB" id="61110at2759"/>
<sequence>MPGWDFLKDKYEEVIDESTGEKILVDKTAPKYKLDASGNIRLRSRELRLTGAESGVVLVVGNGDCGQLGLGDEDEDTRDSYQLVRMPTLDAQRIKEVVCGGLHTGALTLDGRIWTWGCNDDEVLGRQGNESMPAVVEGALVGKRVKKITAGDSHMAALTEDGQVYSWGTYKDSNGYIGYSPEAIRKPEGEGYPGELPWKAPTPTLVPNLPSIKALASGADHTLAISTDGYSFFGWGCGEKGQLGRELAWEKKTKFKYLLPTEPVSVSLPSVHAGAPVSAKDRHVRSLNASFLEHVRKIVETDGAADSEMREACETYLDEVSELSRKGGSLDVRLQLRDVFAGAYHSFVLTAHGNVYSFGLNNMGQLGLGMRGAKGDPEPNSTGTPTLVTALEGKEIERLAGGEHHSLALSATGQVYSFGRGDNNQLGLGDGTDQEVTPRLVPALEGIAVRKVATTANSNVALARSGDLYTWGFGEMGQLANGKGGDERVPALVEESKAGSAYTGLAALDAAAGGQHMVVVAMKVDD</sequence>
<dbReference type="PANTHER" id="PTHR45982:SF1">
    <property type="entry name" value="REGULATOR OF CHROMOSOME CONDENSATION"/>
    <property type="match status" value="1"/>
</dbReference>
<accession>A0A0M0J6H8</accession>
<keyword evidence="1" id="KW-0344">Guanine-nucleotide releasing factor</keyword>
<feature type="repeat" description="RCC1" evidence="3">
    <location>
        <begin position="55"/>
        <end position="110"/>
    </location>
</feature>
<keyword evidence="2" id="KW-0677">Repeat</keyword>
<feature type="repeat" description="RCC1" evidence="3">
    <location>
        <begin position="353"/>
        <end position="412"/>
    </location>
</feature>
<feature type="domain" description="RCC1-like" evidence="4">
    <location>
        <begin position="335"/>
        <end position="519"/>
    </location>
</feature>
<dbReference type="InterPro" id="IPR009091">
    <property type="entry name" value="RCC1/BLIP-II"/>
</dbReference>
<dbReference type="PROSITE" id="PS50012">
    <property type="entry name" value="RCC1_3"/>
    <property type="match status" value="7"/>
</dbReference>
<gene>
    <name evidence="5" type="ORF">Ctob_006627</name>
</gene>
<evidence type="ECO:0000256" key="1">
    <source>
        <dbReference type="ARBA" id="ARBA00022658"/>
    </source>
</evidence>
<name>A0A0M0J6H8_9EUKA</name>
<dbReference type="GO" id="GO:0005085">
    <property type="term" value="F:guanyl-nucleotide exchange factor activity"/>
    <property type="evidence" value="ECO:0007669"/>
    <property type="project" value="TreeGrafter"/>
</dbReference>
<evidence type="ECO:0000313" key="5">
    <source>
        <dbReference type="EMBL" id="KOO22219.1"/>
    </source>
</evidence>
<dbReference type="InterPro" id="IPR000408">
    <property type="entry name" value="Reg_chr_condens"/>
</dbReference>
<dbReference type="Proteomes" id="UP000037460">
    <property type="component" value="Unassembled WGS sequence"/>
</dbReference>
<organism evidence="5 6">
    <name type="scientific">Chrysochromulina tobinii</name>
    <dbReference type="NCBI Taxonomy" id="1460289"/>
    <lineage>
        <taxon>Eukaryota</taxon>
        <taxon>Haptista</taxon>
        <taxon>Haptophyta</taxon>
        <taxon>Prymnesiophyceae</taxon>
        <taxon>Prymnesiales</taxon>
        <taxon>Chrysochromulinaceae</taxon>
        <taxon>Chrysochromulina</taxon>
    </lineage>
</organism>
<dbReference type="AlphaFoldDB" id="A0A0M0J6H8"/>
<dbReference type="SUPFAM" id="SSF50985">
    <property type="entry name" value="RCC1/BLIP-II"/>
    <property type="match status" value="1"/>
</dbReference>
<comment type="caution">
    <text evidence="5">The sequence shown here is derived from an EMBL/GenBank/DDBJ whole genome shotgun (WGS) entry which is preliminary data.</text>
</comment>
<dbReference type="PANTHER" id="PTHR45982">
    <property type="entry name" value="REGULATOR OF CHROMOSOME CONDENSATION"/>
    <property type="match status" value="1"/>
</dbReference>
<dbReference type="GO" id="GO:0005737">
    <property type="term" value="C:cytoplasm"/>
    <property type="evidence" value="ECO:0007669"/>
    <property type="project" value="TreeGrafter"/>
</dbReference>
<reference evidence="6" key="1">
    <citation type="journal article" date="2015" name="PLoS Genet.">
        <title>Genome Sequence and Transcriptome Analyses of Chrysochromulina tobin: Metabolic Tools for Enhanced Algal Fitness in the Prominent Order Prymnesiales (Haptophyceae).</title>
        <authorList>
            <person name="Hovde B.T."/>
            <person name="Deodato C.R."/>
            <person name="Hunsperger H.M."/>
            <person name="Ryken S.A."/>
            <person name="Yost W."/>
            <person name="Jha R.K."/>
            <person name="Patterson J."/>
            <person name="Monnat R.J. Jr."/>
            <person name="Barlow S.B."/>
            <person name="Starkenburg S.R."/>
            <person name="Cattolico R.A."/>
        </authorList>
    </citation>
    <scope>NUCLEOTIDE SEQUENCE</scope>
    <source>
        <strain evidence="6">CCMP291</strain>
    </source>
</reference>
<protein>
    <submittedName>
        <fullName evidence="5">Regulator of chromosome condensation</fullName>
    </submittedName>
</protein>
<proteinExistence type="predicted"/>
<evidence type="ECO:0000256" key="2">
    <source>
        <dbReference type="ARBA" id="ARBA00022737"/>
    </source>
</evidence>
<feature type="repeat" description="RCC1" evidence="3">
    <location>
        <begin position="466"/>
        <end position="523"/>
    </location>
</feature>
<feature type="domain" description="RCC1-like" evidence="4">
    <location>
        <begin position="57"/>
        <end position="275"/>
    </location>
</feature>
<evidence type="ECO:0000313" key="6">
    <source>
        <dbReference type="Proteomes" id="UP000037460"/>
    </source>
</evidence>
<dbReference type="EMBL" id="JWZX01003299">
    <property type="protein sequence ID" value="KOO22219.1"/>
    <property type="molecule type" value="Genomic_DNA"/>
</dbReference>
<feature type="repeat" description="RCC1" evidence="3">
    <location>
        <begin position="111"/>
        <end position="161"/>
    </location>
</feature>
<evidence type="ECO:0000259" key="4">
    <source>
        <dbReference type="Pfam" id="PF25390"/>
    </source>
</evidence>
<feature type="repeat" description="RCC1" evidence="3">
    <location>
        <begin position="413"/>
        <end position="465"/>
    </location>
</feature>
<dbReference type="Gene3D" id="2.130.10.30">
    <property type="entry name" value="Regulator of chromosome condensation 1/beta-lactamase-inhibitor protein II"/>
    <property type="match status" value="1"/>
</dbReference>
<feature type="repeat" description="RCC1" evidence="3">
    <location>
        <begin position="230"/>
        <end position="290"/>
    </location>
</feature>
<dbReference type="Pfam" id="PF25390">
    <property type="entry name" value="WD40_RLD"/>
    <property type="match status" value="2"/>
</dbReference>
<keyword evidence="6" id="KW-1185">Reference proteome</keyword>
<feature type="repeat" description="RCC1" evidence="3">
    <location>
        <begin position="162"/>
        <end position="228"/>
    </location>
</feature>
<dbReference type="InterPro" id="IPR058923">
    <property type="entry name" value="RCC1-like_dom"/>
</dbReference>
<dbReference type="PRINTS" id="PR00633">
    <property type="entry name" value="RCCNDNSATION"/>
</dbReference>
<dbReference type="InterPro" id="IPR051553">
    <property type="entry name" value="Ran_GTPase-activating"/>
</dbReference>
<dbReference type="PROSITE" id="PS00626">
    <property type="entry name" value="RCC1_2"/>
    <property type="match status" value="1"/>
</dbReference>